<dbReference type="Proteomes" id="UP000031737">
    <property type="component" value="Unassembled WGS sequence"/>
</dbReference>
<dbReference type="GO" id="GO:0005524">
    <property type="term" value="F:ATP binding"/>
    <property type="evidence" value="ECO:0007669"/>
    <property type="project" value="UniProtKB-KW"/>
</dbReference>
<evidence type="ECO:0000256" key="2">
    <source>
        <dbReference type="ARBA" id="ARBA00022840"/>
    </source>
</evidence>
<dbReference type="InterPro" id="IPR013632">
    <property type="entry name" value="Rad51_C"/>
</dbReference>
<dbReference type="GO" id="GO:0003697">
    <property type="term" value="F:single-stranded DNA binding"/>
    <property type="evidence" value="ECO:0007669"/>
    <property type="project" value="TreeGrafter"/>
</dbReference>
<proteinExistence type="predicted"/>
<comment type="caution">
    <text evidence="5">The sequence shown here is derived from an EMBL/GenBank/DDBJ whole genome shotgun (WGS) entry which is preliminary data.</text>
</comment>
<evidence type="ECO:0000313" key="5">
    <source>
        <dbReference type="EMBL" id="ESL09556.1"/>
    </source>
</evidence>
<dbReference type="AlphaFoldDB" id="A0A061J639"/>
<sequence length="400" mass="42867">MHSNGEGAAEKSDTDAGPTPEGFAACPLLEGIPVEHAERLRLMLRQKGMVATAFDTCALLTGVLLQPEVLLAQHMNLSLDDVNALYGHVSAALLRQSDSLSSPTSVASALACRHRHFISTGQRCLDDALRGGVGCGMIMEVTGASGTGKTALALGLAMHAATHPKTDGRRARTLWITTDLSAFPAAVAAEVLQWHLAARSCSGDEGSENVGNVLRNVAVRICSTLAQLREYLPALRGHVARQTDLRLVVIDNFTVLVRRSFPGVEDEVKERHEAVAELMNVLKSLAQEFRVAVVIATASGEELGHSFLHSVNTRLRLAQCLLKPRDALGVQGETQPRVTRVLQLVKSSAAAGCCFECEFDGMCLTRAQPLDEDAVLLFEDAAQFGVDPLGHVTLPTFVYC</sequence>
<dbReference type="GO" id="GO:0000794">
    <property type="term" value="C:condensed nuclear chromosome"/>
    <property type="evidence" value="ECO:0007669"/>
    <property type="project" value="TreeGrafter"/>
</dbReference>
<accession>A0A061J639</accession>
<dbReference type="Gene3D" id="3.40.50.300">
    <property type="entry name" value="P-loop containing nucleotide triphosphate hydrolases"/>
    <property type="match status" value="1"/>
</dbReference>
<keyword evidence="6" id="KW-1185">Reference proteome</keyword>
<dbReference type="GO" id="GO:0042148">
    <property type="term" value="P:DNA strand invasion"/>
    <property type="evidence" value="ECO:0007669"/>
    <property type="project" value="TreeGrafter"/>
</dbReference>
<evidence type="ECO:0000259" key="4">
    <source>
        <dbReference type="PROSITE" id="PS50162"/>
    </source>
</evidence>
<dbReference type="VEuPathDB" id="TriTrypDB:TRSC58_02721"/>
<dbReference type="PROSITE" id="PS50162">
    <property type="entry name" value="RECA_2"/>
    <property type="match status" value="1"/>
</dbReference>
<keyword evidence="2" id="KW-0067">ATP-binding</keyword>
<dbReference type="GO" id="GO:0000150">
    <property type="term" value="F:DNA strand exchange activity"/>
    <property type="evidence" value="ECO:0007669"/>
    <property type="project" value="TreeGrafter"/>
</dbReference>
<dbReference type="GO" id="GO:0140664">
    <property type="term" value="F:ATP-dependent DNA damage sensor activity"/>
    <property type="evidence" value="ECO:0007669"/>
    <property type="project" value="InterPro"/>
</dbReference>
<dbReference type="InterPro" id="IPR027417">
    <property type="entry name" value="P-loop_NTPase"/>
</dbReference>
<evidence type="ECO:0000256" key="3">
    <source>
        <dbReference type="SAM" id="MobiDB-lite"/>
    </source>
</evidence>
<gene>
    <name evidence="5" type="ORF">TRSC58_02721</name>
</gene>
<evidence type="ECO:0000313" key="6">
    <source>
        <dbReference type="Proteomes" id="UP000031737"/>
    </source>
</evidence>
<dbReference type="InterPro" id="IPR020588">
    <property type="entry name" value="RecA_ATP-bd"/>
</dbReference>
<keyword evidence="1" id="KW-0547">Nucleotide-binding</keyword>
<dbReference type="GO" id="GO:0003690">
    <property type="term" value="F:double-stranded DNA binding"/>
    <property type="evidence" value="ECO:0007669"/>
    <property type="project" value="TreeGrafter"/>
</dbReference>
<dbReference type="GO" id="GO:0007131">
    <property type="term" value="P:reciprocal meiotic recombination"/>
    <property type="evidence" value="ECO:0007669"/>
    <property type="project" value="TreeGrafter"/>
</dbReference>
<dbReference type="GO" id="GO:0006312">
    <property type="term" value="P:mitotic recombination"/>
    <property type="evidence" value="ECO:0007669"/>
    <property type="project" value="TreeGrafter"/>
</dbReference>
<organism evidence="5 6">
    <name type="scientific">Trypanosoma rangeli SC58</name>
    <dbReference type="NCBI Taxonomy" id="429131"/>
    <lineage>
        <taxon>Eukaryota</taxon>
        <taxon>Discoba</taxon>
        <taxon>Euglenozoa</taxon>
        <taxon>Kinetoplastea</taxon>
        <taxon>Metakinetoplastina</taxon>
        <taxon>Trypanosomatida</taxon>
        <taxon>Trypanosomatidae</taxon>
        <taxon>Trypanosoma</taxon>
        <taxon>Herpetosoma</taxon>
    </lineage>
</organism>
<evidence type="ECO:0000256" key="1">
    <source>
        <dbReference type="ARBA" id="ARBA00022741"/>
    </source>
</evidence>
<dbReference type="EMBL" id="AUPL01002721">
    <property type="protein sequence ID" value="ESL09556.1"/>
    <property type="molecule type" value="Genomic_DNA"/>
</dbReference>
<name>A0A061J639_TRYRA</name>
<dbReference type="GO" id="GO:0070192">
    <property type="term" value="P:chromosome organization involved in meiotic cell cycle"/>
    <property type="evidence" value="ECO:0007669"/>
    <property type="project" value="TreeGrafter"/>
</dbReference>
<dbReference type="OrthoDB" id="5957327at2759"/>
<dbReference type="PANTHER" id="PTHR22942:SF39">
    <property type="entry name" value="DNA REPAIR PROTEIN RAD51 HOMOLOG 1"/>
    <property type="match status" value="1"/>
</dbReference>
<feature type="domain" description="RecA family profile 1" evidence="4">
    <location>
        <begin position="114"/>
        <end position="306"/>
    </location>
</feature>
<protein>
    <submittedName>
        <fullName evidence="5">DNA repair protein</fullName>
    </submittedName>
</protein>
<dbReference type="Pfam" id="PF08423">
    <property type="entry name" value="Rad51"/>
    <property type="match status" value="1"/>
</dbReference>
<dbReference type="SUPFAM" id="SSF52540">
    <property type="entry name" value="P-loop containing nucleoside triphosphate hydrolases"/>
    <property type="match status" value="1"/>
</dbReference>
<feature type="region of interest" description="Disordered" evidence="3">
    <location>
        <begin position="1"/>
        <end position="20"/>
    </location>
</feature>
<reference evidence="5 6" key="1">
    <citation type="submission" date="2013-07" db="EMBL/GenBank/DDBJ databases">
        <authorList>
            <person name="Stoco P.H."/>
            <person name="Wagner G."/>
            <person name="Gerber A."/>
            <person name="Zaha A."/>
            <person name="Thompson C."/>
            <person name="Bartholomeu D.C."/>
            <person name="Luckemeyer D.D."/>
            <person name="Bahia D."/>
            <person name="Loreto E."/>
            <person name="Prestes E.B."/>
            <person name="Lima F.M."/>
            <person name="Rodrigues-Luiz G."/>
            <person name="Vallejo G.A."/>
            <person name="Filho J.F."/>
            <person name="Monteiro K.M."/>
            <person name="Tyler K.M."/>
            <person name="de Almeida L.G."/>
            <person name="Ortiz M.F."/>
            <person name="Siervo M.A."/>
            <person name="de Moraes M.H."/>
            <person name="Cunha O.L."/>
            <person name="Mendonca-Neto R."/>
            <person name="Silva R."/>
            <person name="Teixeira S.M."/>
            <person name="Murta S.M."/>
            <person name="Sincero T.C."/>
            <person name="Mendes T.A."/>
            <person name="Urmenyi T.P."/>
            <person name="Silva V.G."/>
            <person name="da Rocha W.D."/>
            <person name="Andersson B."/>
            <person name="Romanha A.J."/>
            <person name="Steindel M."/>
            <person name="de Vasconcelos A.T."/>
            <person name="Grisard E.C."/>
        </authorList>
    </citation>
    <scope>NUCLEOTIDE SEQUENCE [LARGE SCALE GENOMIC DNA]</scope>
    <source>
        <strain evidence="5 6">SC58</strain>
    </source>
</reference>
<dbReference type="PANTHER" id="PTHR22942">
    <property type="entry name" value="RECA/RAD51/RADA DNA STRAND-PAIRING FAMILY MEMBER"/>
    <property type="match status" value="1"/>
</dbReference>
<dbReference type="GO" id="GO:0000730">
    <property type="term" value="P:DNA recombinase assembly"/>
    <property type="evidence" value="ECO:0007669"/>
    <property type="project" value="TreeGrafter"/>
</dbReference>